<feature type="compositionally biased region" description="Low complexity" evidence="5">
    <location>
        <begin position="29"/>
        <end position="44"/>
    </location>
</feature>
<dbReference type="CDD" id="cd14748">
    <property type="entry name" value="PBP2_UgpB"/>
    <property type="match status" value="1"/>
</dbReference>
<feature type="chain" id="PRO_5038764746" evidence="6">
    <location>
        <begin position="25"/>
        <end position="472"/>
    </location>
</feature>
<dbReference type="EMBL" id="VUOB01000065">
    <property type="protein sequence ID" value="KAA2253578.1"/>
    <property type="molecule type" value="Genomic_DNA"/>
</dbReference>
<dbReference type="Gene3D" id="3.40.190.10">
    <property type="entry name" value="Periplasmic binding protein-like II"/>
    <property type="match status" value="2"/>
</dbReference>
<evidence type="ECO:0000313" key="8">
    <source>
        <dbReference type="Proteomes" id="UP000323454"/>
    </source>
</evidence>
<dbReference type="GO" id="GO:0030313">
    <property type="term" value="C:cell envelope"/>
    <property type="evidence" value="ECO:0007669"/>
    <property type="project" value="UniProtKB-SubCell"/>
</dbReference>
<name>A0A5B2WRH1_9PSEU</name>
<feature type="signal peptide" evidence="6">
    <location>
        <begin position="1"/>
        <end position="24"/>
    </location>
</feature>
<sequence length="472" mass="50440">MRTSLRRGASWLALTLVAATAVTACSSAATSGGSGQQGADSASAPGPEALNGKGEVPITFWHAMTGANGDALQKLTDKFNQANQGKVKVTLAFKNNYDDTLSAYKNAIKGGQMPDVVQVYDIGTRFMIDSKSTLPVQAFIDKDKYDTSDIQPNIAGYYSINGKLNSMPFNTSMPLLYINKTAFTKAGLDPSKPPTTLDEIAEAAKKLTVKDASGNVTQYGFGATAYGWFVEQWAAVANQESCDQGNGRDNRATKINLADDKHIKLFQWWQDLVKQGVAMPLDSDTKNGDTAFSSGKVAISLESTGSLGGFLKASAGAFEIGTGYYPKIDSSDTGGPIIGGASLWVVGKDKDDAHKRASWEFLKFLSDKDSQATWHTSTGYFPISKSALETDVDKQWVAQKPQFATAIKQLGDTKLTKATQGCLLGVMPQARKAVDTALQATVLQGKDVKETLQGAEKNVEALIKEYNQSVGG</sequence>
<dbReference type="Proteomes" id="UP000323454">
    <property type="component" value="Unassembled WGS sequence"/>
</dbReference>
<keyword evidence="3" id="KW-0813">Transport</keyword>
<evidence type="ECO:0000256" key="1">
    <source>
        <dbReference type="ARBA" id="ARBA00004196"/>
    </source>
</evidence>
<dbReference type="PANTHER" id="PTHR43649:SF31">
    <property type="entry name" value="SN-GLYCEROL-3-PHOSPHATE-BINDING PERIPLASMIC PROTEIN UGPB"/>
    <property type="match status" value="1"/>
</dbReference>
<comment type="similarity">
    <text evidence="2">Belongs to the bacterial solute-binding protein 1 family.</text>
</comment>
<dbReference type="PANTHER" id="PTHR43649">
    <property type="entry name" value="ARABINOSE-BINDING PROTEIN-RELATED"/>
    <property type="match status" value="1"/>
</dbReference>
<evidence type="ECO:0000256" key="6">
    <source>
        <dbReference type="SAM" id="SignalP"/>
    </source>
</evidence>
<keyword evidence="8" id="KW-1185">Reference proteome</keyword>
<keyword evidence="4 6" id="KW-0732">Signal</keyword>
<dbReference type="PROSITE" id="PS51257">
    <property type="entry name" value="PROKAR_LIPOPROTEIN"/>
    <property type="match status" value="1"/>
</dbReference>
<reference evidence="7 8" key="2">
    <citation type="submission" date="2019-09" db="EMBL/GenBank/DDBJ databases">
        <authorList>
            <person name="Jin C."/>
        </authorList>
    </citation>
    <scope>NUCLEOTIDE SEQUENCE [LARGE SCALE GENOMIC DNA]</scope>
    <source>
        <strain evidence="7 8">AN110305</strain>
    </source>
</reference>
<reference evidence="7 8" key="1">
    <citation type="submission" date="2019-09" db="EMBL/GenBank/DDBJ databases">
        <title>Goodfellowia gen. nov., a new genus of the Pseudonocardineae related to Actinoalloteichus, containing Goodfellowia coeruleoviolacea gen. nov., comb. nov. gen. nov., comb. nov.</title>
        <authorList>
            <person name="Labeda D."/>
        </authorList>
    </citation>
    <scope>NUCLEOTIDE SEQUENCE [LARGE SCALE GENOMIC DNA]</scope>
    <source>
        <strain evidence="7 8">AN110305</strain>
    </source>
</reference>
<dbReference type="OrthoDB" id="2509690at2"/>
<proteinExistence type="inferred from homology"/>
<evidence type="ECO:0000256" key="4">
    <source>
        <dbReference type="ARBA" id="ARBA00022729"/>
    </source>
</evidence>
<evidence type="ECO:0000256" key="5">
    <source>
        <dbReference type="SAM" id="MobiDB-lite"/>
    </source>
</evidence>
<dbReference type="Pfam" id="PF13416">
    <property type="entry name" value="SBP_bac_8"/>
    <property type="match status" value="1"/>
</dbReference>
<evidence type="ECO:0000313" key="7">
    <source>
        <dbReference type="EMBL" id="KAA2253578.1"/>
    </source>
</evidence>
<dbReference type="AlphaFoldDB" id="A0A5B2WRH1"/>
<dbReference type="RefSeq" id="WP_149853743.1">
    <property type="nucleotide sequence ID" value="NZ_VUOB01000065.1"/>
</dbReference>
<evidence type="ECO:0000256" key="2">
    <source>
        <dbReference type="ARBA" id="ARBA00008520"/>
    </source>
</evidence>
<comment type="subcellular location">
    <subcellularLocation>
        <location evidence="1">Cell envelope</location>
    </subcellularLocation>
</comment>
<comment type="caution">
    <text evidence="7">The sequence shown here is derived from an EMBL/GenBank/DDBJ whole genome shotgun (WGS) entry which is preliminary data.</text>
</comment>
<dbReference type="InterPro" id="IPR050490">
    <property type="entry name" value="Bact_solute-bd_prot1"/>
</dbReference>
<evidence type="ECO:0000256" key="3">
    <source>
        <dbReference type="ARBA" id="ARBA00022448"/>
    </source>
</evidence>
<dbReference type="InterPro" id="IPR006059">
    <property type="entry name" value="SBP"/>
</dbReference>
<dbReference type="SUPFAM" id="SSF53850">
    <property type="entry name" value="Periplasmic binding protein-like II"/>
    <property type="match status" value="1"/>
</dbReference>
<accession>A0A5B2WRH1</accession>
<organism evidence="7 8">
    <name type="scientific">Solihabitans fulvus</name>
    <dbReference type="NCBI Taxonomy" id="1892852"/>
    <lineage>
        <taxon>Bacteria</taxon>
        <taxon>Bacillati</taxon>
        <taxon>Actinomycetota</taxon>
        <taxon>Actinomycetes</taxon>
        <taxon>Pseudonocardiales</taxon>
        <taxon>Pseudonocardiaceae</taxon>
        <taxon>Solihabitans</taxon>
    </lineage>
</organism>
<gene>
    <name evidence="7" type="ORF">F0L68_32755</name>
</gene>
<protein>
    <submittedName>
        <fullName evidence="7">ABC transporter substrate-binding protein</fullName>
    </submittedName>
</protein>
<feature type="region of interest" description="Disordered" evidence="5">
    <location>
        <begin position="29"/>
        <end position="49"/>
    </location>
</feature>